<feature type="transmembrane region" description="Helical" evidence="2">
    <location>
        <begin position="384"/>
        <end position="403"/>
    </location>
</feature>
<keyword evidence="1" id="KW-0175">Coiled coil</keyword>
<keyword evidence="2" id="KW-1133">Transmembrane helix</keyword>
<comment type="caution">
    <text evidence="3">The sequence shown here is derived from an EMBL/GenBank/DDBJ whole genome shotgun (WGS) entry which is preliminary data.</text>
</comment>
<feature type="transmembrane region" description="Helical" evidence="2">
    <location>
        <begin position="423"/>
        <end position="443"/>
    </location>
</feature>
<proteinExistence type="predicted"/>
<organism evidence="3 4">
    <name type="scientific">Colletotrichum sojae</name>
    <dbReference type="NCBI Taxonomy" id="2175907"/>
    <lineage>
        <taxon>Eukaryota</taxon>
        <taxon>Fungi</taxon>
        <taxon>Dikarya</taxon>
        <taxon>Ascomycota</taxon>
        <taxon>Pezizomycotina</taxon>
        <taxon>Sordariomycetes</taxon>
        <taxon>Hypocreomycetidae</taxon>
        <taxon>Glomerellales</taxon>
        <taxon>Glomerellaceae</taxon>
        <taxon>Colletotrichum</taxon>
        <taxon>Colletotrichum orchidearum species complex</taxon>
    </lineage>
</organism>
<dbReference type="Proteomes" id="UP000652219">
    <property type="component" value="Unassembled WGS sequence"/>
</dbReference>
<evidence type="ECO:0000313" key="3">
    <source>
        <dbReference type="EMBL" id="KAF6811975.1"/>
    </source>
</evidence>
<keyword evidence="2" id="KW-0472">Membrane</keyword>
<accession>A0A8H6JF53</accession>
<dbReference type="EMBL" id="WIGN01000068">
    <property type="protein sequence ID" value="KAF6811975.1"/>
    <property type="molecule type" value="Genomic_DNA"/>
</dbReference>
<evidence type="ECO:0000256" key="2">
    <source>
        <dbReference type="SAM" id="Phobius"/>
    </source>
</evidence>
<sequence>MDPSLDLDECLFEETVNWCKVVKEQTHYVEIFDYSDPLYNSCEENPLAMDQFDDFLHSRGAFEMYKVPESVHLVSGLRLILQKDACDNETFAPWTISLPIEAYKSMVKTLNLPRMAVTTLSVVGIFFWCEMDDEDGRTCLKMVFRKGDVRKRGKTRGWELILSHNFGTGITSGYCKGTPSSDIVSSVMHLRACASDIEHAMLLPLIVFTSSSSAPPEQKQRNARDWLRRLEQAISLRNVVGADEIDANGVTANALGGTDLDAIARDLVDCQAQALWRPPASHISIIESMEEAARLFMNAVPEERRSPRMQRFQRRLLSRLHCYRERWRRIETYANATLQRVEVQRNVLRNFIADRDSKLNLQIASDQKKLAYLSKRDSESMKGISLLGAIFLPGTFLASIFSTTFFDFKDAPDMASVISPRFWVYWAATVPFTLVVVGLYFLWERRRQVLYRQDAESLERDIELLEAKVTKGIGERPLKRAVALSSG</sequence>
<evidence type="ECO:0000313" key="4">
    <source>
        <dbReference type="Proteomes" id="UP000652219"/>
    </source>
</evidence>
<protein>
    <recommendedName>
        <fullName evidence="5">CorA-like Mg2+ transporter</fullName>
    </recommendedName>
</protein>
<gene>
    <name evidence="3" type="ORF">CSOJ01_05413</name>
</gene>
<name>A0A8H6JF53_9PEZI</name>
<dbReference type="AlphaFoldDB" id="A0A8H6JF53"/>
<dbReference type="Gene3D" id="1.20.58.340">
    <property type="entry name" value="Magnesium transport protein CorA, transmembrane region"/>
    <property type="match status" value="1"/>
</dbReference>
<keyword evidence="2" id="KW-0812">Transmembrane</keyword>
<feature type="coiled-coil region" evidence="1">
    <location>
        <begin position="448"/>
        <end position="475"/>
    </location>
</feature>
<keyword evidence="4" id="KW-1185">Reference proteome</keyword>
<evidence type="ECO:0000256" key="1">
    <source>
        <dbReference type="SAM" id="Coils"/>
    </source>
</evidence>
<reference evidence="3 4" key="1">
    <citation type="journal article" date="2020" name="Phytopathology">
        <title>Genome Sequence Resources of Colletotrichum truncatum, C. plurivorum, C. musicola, and C. sojae: Four Species Pathogenic to Soybean (Glycine max).</title>
        <authorList>
            <person name="Rogerio F."/>
            <person name="Boufleur T.R."/>
            <person name="Ciampi-Guillardi M."/>
            <person name="Sukno S.A."/>
            <person name="Thon M.R."/>
            <person name="Massola Junior N.S."/>
            <person name="Baroncelli R."/>
        </authorList>
    </citation>
    <scope>NUCLEOTIDE SEQUENCE [LARGE SCALE GENOMIC DNA]</scope>
    <source>
        <strain evidence="3 4">LFN0009</strain>
    </source>
</reference>
<evidence type="ECO:0008006" key="5">
    <source>
        <dbReference type="Google" id="ProtNLM"/>
    </source>
</evidence>